<organism evidence="2 3">
    <name type="scientific">Aphanomyces astaci</name>
    <name type="common">Crayfish plague agent</name>
    <dbReference type="NCBI Taxonomy" id="112090"/>
    <lineage>
        <taxon>Eukaryota</taxon>
        <taxon>Sar</taxon>
        <taxon>Stramenopiles</taxon>
        <taxon>Oomycota</taxon>
        <taxon>Saprolegniomycetes</taxon>
        <taxon>Saprolegniales</taxon>
        <taxon>Verrucalvaceae</taxon>
        <taxon>Aphanomyces</taxon>
    </lineage>
</organism>
<name>A0A397F6A0_APHAT</name>
<dbReference type="PANTHER" id="PTHR45444">
    <property type="entry name" value="XANTHINE DEHYDROGENASE"/>
    <property type="match status" value="1"/>
</dbReference>
<proteinExistence type="predicted"/>
<reference evidence="2 3" key="1">
    <citation type="submission" date="2018-08" db="EMBL/GenBank/DDBJ databases">
        <title>Aphanomyces genome sequencing and annotation.</title>
        <authorList>
            <person name="Minardi D."/>
            <person name="Oidtmann B."/>
            <person name="Van Der Giezen M."/>
            <person name="Studholme D.J."/>
        </authorList>
    </citation>
    <scope>NUCLEOTIDE SEQUENCE [LARGE SCALE GENOMIC DNA]</scope>
    <source>
        <strain evidence="2 3">197901</strain>
    </source>
</reference>
<dbReference type="InterPro" id="IPR016208">
    <property type="entry name" value="Ald_Oxase/xanthine_DH-like"/>
</dbReference>
<protein>
    <recommendedName>
        <fullName evidence="1">[2Fe-2S]-binding domain-containing protein</fullName>
    </recommendedName>
</protein>
<dbReference type="PANTHER" id="PTHR45444:SF3">
    <property type="entry name" value="XANTHINE DEHYDROGENASE"/>
    <property type="match status" value="1"/>
</dbReference>
<feature type="domain" description="[2Fe-2S]-binding" evidence="1">
    <location>
        <begin position="59"/>
        <end position="122"/>
    </location>
</feature>
<comment type="caution">
    <text evidence="2">The sequence shown here is derived from an EMBL/GenBank/DDBJ whole genome shotgun (WGS) entry which is preliminary data.</text>
</comment>
<sequence length="122" mass="13228">MEKGLLVYLNGDRVLAKDTQPEETLLDFLRVKQRLTVTHKAVNACLTPVCAVEGCAITTVEGLRQKTLHPVQTAIAEQHGSQCGFCTPGIVMALTAIVQDDSVTMDGIEHQLDGNLCRCTGY</sequence>
<evidence type="ECO:0000313" key="2">
    <source>
        <dbReference type="EMBL" id="RHZ10518.1"/>
    </source>
</evidence>
<dbReference type="InterPro" id="IPR002888">
    <property type="entry name" value="2Fe-2S-bd"/>
</dbReference>
<dbReference type="VEuPathDB" id="FungiDB:H257_12562"/>
<dbReference type="SUPFAM" id="SSF47741">
    <property type="entry name" value="CO dehydrogenase ISP C-domain like"/>
    <property type="match status" value="1"/>
</dbReference>
<dbReference type="GO" id="GO:0051536">
    <property type="term" value="F:iron-sulfur cluster binding"/>
    <property type="evidence" value="ECO:0007669"/>
    <property type="project" value="InterPro"/>
</dbReference>
<evidence type="ECO:0000259" key="1">
    <source>
        <dbReference type="Pfam" id="PF01799"/>
    </source>
</evidence>
<dbReference type="AlphaFoldDB" id="A0A397F6A0"/>
<dbReference type="InterPro" id="IPR036010">
    <property type="entry name" value="2Fe-2S_ferredoxin-like_sf"/>
</dbReference>
<dbReference type="InterPro" id="IPR012675">
    <property type="entry name" value="Beta-grasp_dom_sf"/>
</dbReference>
<dbReference type="InterPro" id="IPR036884">
    <property type="entry name" value="2Fe-2S-bd_dom_sf"/>
</dbReference>
<dbReference type="GO" id="GO:0016491">
    <property type="term" value="F:oxidoreductase activity"/>
    <property type="evidence" value="ECO:0007669"/>
    <property type="project" value="InterPro"/>
</dbReference>
<accession>A0A397F6A0</accession>
<dbReference type="SUPFAM" id="SSF54292">
    <property type="entry name" value="2Fe-2S ferredoxin-like"/>
    <property type="match status" value="1"/>
</dbReference>
<dbReference type="Proteomes" id="UP000266196">
    <property type="component" value="Unassembled WGS sequence"/>
</dbReference>
<evidence type="ECO:0000313" key="3">
    <source>
        <dbReference type="Proteomes" id="UP000266196"/>
    </source>
</evidence>
<dbReference type="Pfam" id="PF01799">
    <property type="entry name" value="Fer2_2"/>
    <property type="match status" value="1"/>
</dbReference>
<dbReference type="GO" id="GO:0005506">
    <property type="term" value="F:iron ion binding"/>
    <property type="evidence" value="ECO:0007669"/>
    <property type="project" value="InterPro"/>
</dbReference>
<dbReference type="Gene3D" id="3.10.20.30">
    <property type="match status" value="1"/>
</dbReference>
<gene>
    <name evidence="2" type="ORF">DYB31_002483</name>
</gene>
<feature type="non-terminal residue" evidence="2">
    <location>
        <position position="122"/>
    </location>
</feature>
<dbReference type="Gene3D" id="1.10.150.120">
    <property type="entry name" value="[2Fe-2S]-binding domain"/>
    <property type="match status" value="1"/>
</dbReference>
<dbReference type="EMBL" id="QUTE01011242">
    <property type="protein sequence ID" value="RHZ10518.1"/>
    <property type="molecule type" value="Genomic_DNA"/>
</dbReference>